<evidence type="ECO:0000256" key="1">
    <source>
        <dbReference type="SAM" id="MobiDB-lite"/>
    </source>
</evidence>
<gene>
    <name evidence="2" type="ORF">L1049_017664</name>
</gene>
<accession>A0AAP0S830</accession>
<dbReference type="AlphaFoldDB" id="A0AAP0S830"/>
<feature type="compositionally biased region" description="Polar residues" evidence="1">
    <location>
        <begin position="91"/>
        <end position="100"/>
    </location>
</feature>
<reference evidence="2 3" key="1">
    <citation type="journal article" date="2024" name="Plant J.">
        <title>Genome sequences and population genomics reveal climatic adaptation and genomic divergence between two closely related sweetgum species.</title>
        <authorList>
            <person name="Xu W.Q."/>
            <person name="Ren C.Q."/>
            <person name="Zhang X.Y."/>
            <person name="Comes H.P."/>
            <person name="Liu X.H."/>
            <person name="Li Y.G."/>
            <person name="Kettle C.J."/>
            <person name="Jalonen R."/>
            <person name="Gaisberger H."/>
            <person name="Ma Y.Z."/>
            <person name="Qiu Y.X."/>
        </authorList>
    </citation>
    <scope>NUCLEOTIDE SEQUENCE [LARGE SCALE GENOMIC DNA]</scope>
    <source>
        <strain evidence="2">Hangzhou</strain>
    </source>
</reference>
<protein>
    <submittedName>
        <fullName evidence="2">Uncharacterized protein</fullName>
    </submittedName>
</protein>
<dbReference type="EMBL" id="JBBPBK010000003">
    <property type="protein sequence ID" value="KAK9289190.1"/>
    <property type="molecule type" value="Genomic_DNA"/>
</dbReference>
<organism evidence="2 3">
    <name type="scientific">Liquidambar formosana</name>
    <name type="common">Formosan gum</name>
    <dbReference type="NCBI Taxonomy" id="63359"/>
    <lineage>
        <taxon>Eukaryota</taxon>
        <taxon>Viridiplantae</taxon>
        <taxon>Streptophyta</taxon>
        <taxon>Embryophyta</taxon>
        <taxon>Tracheophyta</taxon>
        <taxon>Spermatophyta</taxon>
        <taxon>Magnoliopsida</taxon>
        <taxon>eudicotyledons</taxon>
        <taxon>Gunneridae</taxon>
        <taxon>Pentapetalae</taxon>
        <taxon>Saxifragales</taxon>
        <taxon>Altingiaceae</taxon>
        <taxon>Liquidambar</taxon>
    </lineage>
</organism>
<dbReference type="GO" id="GO:0006397">
    <property type="term" value="P:mRNA processing"/>
    <property type="evidence" value="ECO:0007669"/>
    <property type="project" value="InterPro"/>
</dbReference>
<dbReference type="InterPro" id="IPR044976">
    <property type="entry name" value="FIPS5/FIPS3-like"/>
</dbReference>
<keyword evidence="3" id="KW-1185">Reference proteome</keyword>
<evidence type="ECO:0000313" key="3">
    <source>
        <dbReference type="Proteomes" id="UP001415857"/>
    </source>
</evidence>
<evidence type="ECO:0000313" key="2">
    <source>
        <dbReference type="EMBL" id="KAK9289190.1"/>
    </source>
</evidence>
<sequence length="215" mass="23597">MDVRRPRIRDTDVVIQITVQDSVEDSSGSSEEDLGHRDSTICEASENGDFGADDNRDIHCLHSASGDELSSESLEEIVRRLDRPSALKRCSQPTAPSNPMSVDLDNHRNGQNSDVDEHHHEKVDAHTSEGNAEAMETQDNTEEGDRKNTCNADPCIMETESSLGDRIQHILSSSSFGSFSEASEDDVSIDSEKIRKPLRKASVNSATELQDSDGL</sequence>
<feature type="compositionally biased region" description="Basic and acidic residues" evidence="1">
    <location>
        <begin position="115"/>
        <end position="127"/>
    </location>
</feature>
<dbReference type="Proteomes" id="UP001415857">
    <property type="component" value="Unassembled WGS sequence"/>
</dbReference>
<feature type="region of interest" description="Disordered" evidence="1">
    <location>
        <begin position="85"/>
        <end position="153"/>
    </location>
</feature>
<proteinExistence type="predicted"/>
<name>A0AAP0S830_LIQFO</name>
<comment type="caution">
    <text evidence="2">The sequence shown here is derived from an EMBL/GenBank/DDBJ whole genome shotgun (WGS) entry which is preliminary data.</text>
</comment>
<feature type="region of interest" description="Disordered" evidence="1">
    <location>
        <begin position="20"/>
        <end position="54"/>
    </location>
</feature>
<dbReference type="PANTHER" id="PTHR36884:SF4">
    <property type="entry name" value="FIP1[III]-LIKE PROTEIN"/>
    <property type="match status" value="1"/>
</dbReference>
<dbReference type="PANTHER" id="PTHR36884">
    <property type="entry name" value="FIP1[III]-LIKE PROTEIN"/>
    <property type="match status" value="1"/>
</dbReference>